<evidence type="ECO:0000313" key="1">
    <source>
        <dbReference type="EMBL" id="KAG0143348.1"/>
    </source>
</evidence>
<protein>
    <submittedName>
        <fullName evidence="1">Uncharacterized protein</fullName>
    </submittedName>
</protein>
<gene>
    <name evidence="1" type="ORF">CROQUDRAFT_96374</name>
</gene>
<dbReference type="EMBL" id="MU167321">
    <property type="protein sequence ID" value="KAG0143348.1"/>
    <property type="molecule type" value="Genomic_DNA"/>
</dbReference>
<organism evidence="1 2">
    <name type="scientific">Cronartium quercuum f. sp. fusiforme G11</name>
    <dbReference type="NCBI Taxonomy" id="708437"/>
    <lineage>
        <taxon>Eukaryota</taxon>
        <taxon>Fungi</taxon>
        <taxon>Dikarya</taxon>
        <taxon>Basidiomycota</taxon>
        <taxon>Pucciniomycotina</taxon>
        <taxon>Pucciniomycetes</taxon>
        <taxon>Pucciniales</taxon>
        <taxon>Coleosporiaceae</taxon>
        <taxon>Cronartium</taxon>
    </lineage>
</organism>
<reference evidence="1" key="1">
    <citation type="submission" date="2013-11" db="EMBL/GenBank/DDBJ databases">
        <title>Genome sequence of the fusiform rust pathogen reveals effectors for host alternation and coevolution with pine.</title>
        <authorList>
            <consortium name="DOE Joint Genome Institute"/>
            <person name="Smith K."/>
            <person name="Pendleton A."/>
            <person name="Kubisiak T."/>
            <person name="Anderson C."/>
            <person name="Salamov A."/>
            <person name="Aerts A."/>
            <person name="Riley R."/>
            <person name="Clum A."/>
            <person name="Lindquist E."/>
            <person name="Ence D."/>
            <person name="Campbell M."/>
            <person name="Kronenberg Z."/>
            <person name="Feau N."/>
            <person name="Dhillon B."/>
            <person name="Hamelin R."/>
            <person name="Burleigh J."/>
            <person name="Smith J."/>
            <person name="Yandell M."/>
            <person name="Nelson C."/>
            <person name="Grigoriev I."/>
            <person name="Davis J."/>
        </authorList>
    </citation>
    <scope>NUCLEOTIDE SEQUENCE</scope>
    <source>
        <strain evidence="1">G11</strain>
    </source>
</reference>
<keyword evidence="2" id="KW-1185">Reference proteome</keyword>
<accession>A0A9P6TA91</accession>
<dbReference type="Proteomes" id="UP000886653">
    <property type="component" value="Unassembled WGS sequence"/>
</dbReference>
<name>A0A9P6TA91_9BASI</name>
<evidence type="ECO:0000313" key="2">
    <source>
        <dbReference type="Proteomes" id="UP000886653"/>
    </source>
</evidence>
<proteinExistence type="predicted"/>
<dbReference type="AlphaFoldDB" id="A0A9P6TA91"/>
<comment type="caution">
    <text evidence="1">The sequence shown here is derived from an EMBL/GenBank/DDBJ whole genome shotgun (WGS) entry which is preliminary data.</text>
</comment>
<sequence>MHLTLGKISWNFIRTSNFEEEISRLQQSLQRYELNQKRGTKLLERLWRVQEVAAKHLNRREDTLDIQIVAFEFLASLILSQNFMTYRFQNHHKRLACKAGNEYYRLFWFFHTTVLYQNTEDEVLLQVMYGSLKYWEKQRKTTILEENGREELIQQISDQFLIPQVFRNPHKLQPMVMGEKTWSFEQPLHCTEQNWEEEINRLQLSMSSRGNEERERVKTLFLELWNAQGAIADYLEMPNRASELRVNAFECLASLILTDKSSIIERQMNWIKPYGGIENDYFRLGWYIHSKTYRQTLDTVLSDVIYSSLVYWGNKFDASVVTKISKAKILGFIRNSTKTQIAG</sequence>